<feature type="domain" description="Rhodanese" evidence="1">
    <location>
        <begin position="39"/>
        <end position="140"/>
    </location>
</feature>
<dbReference type="GeneID" id="13886219"/>
<dbReference type="Gene3D" id="3.40.250.10">
    <property type="entry name" value="Rhodanese-like domain"/>
    <property type="match status" value="1"/>
</dbReference>
<protein>
    <recommendedName>
        <fullName evidence="1">Rhodanese domain-containing protein</fullName>
    </recommendedName>
</protein>
<dbReference type="Proteomes" id="UP000005220">
    <property type="component" value="Chromosome 1"/>
</dbReference>
<proteinExistence type="predicted"/>
<keyword evidence="3" id="KW-1185">Reference proteome</keyword>
<dbReference type="PROSITE" id="PS50206">
    <property type="entry name" value="RHODANESE_3"/>
    <property type="match status" value="1"/>
</dbReference>
<dbReference type="FunCoup" id="H2ANB0">
    <property type="interactions" value="642"/>
</dbReference>
<dbReference type="CDD" id="cd01519">
    <property type="entry name" value="RHOD_HSP67B2"/>
    <property type="match status" value="1"/>
</dbReference>
<dbReference type="EMBL" id="HE650821">
    <property type="protein sequence ID" value="CCF55860.1"/>
    <property type="molecule type" value="Genomic_DNA"/>
</dbReference>
<dbReference type="KEGG" id="kaf:KAFR_0A04250"/>
<sequence length="142" mass="15854">MFNPLFTSAARQVIPKRLLSYKPTKVYNFEEIKRLVEHPKSSKLLIDVREPGELKTYKMPTAINIPFNTSPGALGLSSGDFEDKFNFPKPSKSKELIFFCAKGLRAQSAEAMATSYGYTKTAIYPGSTDEWLAKGGNNIKPK</sequence>
<dbReference type="Pfam" id="PF00581">
    <property type="entry name" value="Rhodanese"/>
    <property type="match status" value="1"/>
</dbReference>
<dbReference type="InterPro" id="IPR001763">
    <property type="entry name" value="Rhodanese-like_dom"/>
</dbReference>
<organism evidence="2 3">
    <name type="scientific">Kazachstania africana (strain ATCC 22294 / BCRC 22015 / CBS 2517 / CECT 1963 / NBRC 1671 / NRRL Y-8276)</name>
    <name type="common">Yeast</name>
    <name type="synonym">Kluyveromyces africanus</name>
    <dbReference type="NCBI Taxonomy" id="1071382"/>
    <lineage>
        <taxon>Eukaryota</taxon>
        <taxon>Fungi</taxon>
        <taxon>Dikarya</taxon>
        <taxon>Ascomycota</taxon>
        <taxon>Saccharomycotina</taxon>
        <taxon>Saccharomycetes</taxon>
        <taxon>Saccharomycetales</taxon>
        <taxon>Saccharomycetaceae</taxon>
        <taxon>Kazachstania</taxon>
    </lineage>
</organism>
<gene>
    <name evidence="2" type="primary">KAFR0A04250</name>
    <name evidence="2" type="ORF">KAFR_0A04250</name>
</gene>
<dbReference type="GO" id="GO:0005739">
    <property type="term" value="C:mitochondrion"/>
    <property type="evidence" value="ECO:0007669"/>
    <property type="project" value="TreeGrafter"/>
</dbReference>
<dbReference type="InterPro" id="IPR036873">
    <property type="entry name" value="Rhodanese-like_dom_sf"/>
</dbReference>
<accession>H2ANB0</accession>
<name>H2ANB0_KAZAF</name>
<reference evidence="2 3" key="1">
    <citation type="journal article" date="2011" name="Proc. Natl. Acad. Sci. U.S.A.">
        <title>Evolutionary erosion of yeast sex chromosomes by mating-type switching accidents.</title>
        <authorList>
            <person name="Gordon J.L."/>
            <person name="Armisen D."/>
            <person name="Proux-Wera E."/>
            <person name="Oheigeartaigh S.S."/>
            <person name="Byrne K.P."/>
            <person name="Wolfe K.H."/>
        </authorList>
    </citation>
    <scope>NUCLEOTIDE SEQUENCE [LARGE SCALE GENOMIC DNA]</scope>
    <source>
        <strain evidence="3">ATCC 22294 / BCRC 22015 / CBS 2517 / CECT 1963 / NBRC 1671 / NRRL Y-8276</strain>
    </source>
</reference>
<evidence type="ECO:0000313" key="2">
    <source>
        <dbReference type="EMBL" id="CCF55860.1"/>
    </source>
</evidence>
<dbReference type="PANTHER" id="PTHR44086">
    <property type="entry name" value="THIOSULFATE SULFURTRANSFERASE RDL2, MITOCHONDRIAL-RELATED"/>
    <property type="match status" value="1"/>
</dbReference>
<dbReference type="eggNOG" id="KOG1530">
    <property type="taxonomic scope" value="Eukaryota"/>
</dbReference>
<evidence type="ECO:0000259" key="1">
    <source>
        <dbReference type="PROSITE" id="PS50206"/>
    </source>
</evidence>
<dbReference type="PANTHER" id="PTHR44086:SF10">
    <property type="entry name" value="THIOSULFATE SULFURTRANSFERASE_RHODANESE-LIKE DOMAIN-CONTAINING PROTEIN 3"/>
    <property type="match status" value="1"/>
</dbReference>
<evidence type="ECO:0000313" key="3">
    <source>
        <dbReference type="Proteomes" id="UP000005220"/>
    </source>
</evidence>
<dbReference type="HOGENOM" id="CLU_089574_0_2_1"/>
<dbReference type="AlphaFoldDB" id="H2ANB0"/>
<dbReference type="InParanoid" id="H2ANB0"/>
<dbReference type="OrthoDB" id="566238at2759"/>
<dbReference type="RefSeq" id="XP_003954995.1">
    <property type="nucleotide sequence ID" value="XM_003954946.1"/>
</dbReference>
<dbReference type="STRING" id="1071382.H2ANB0"/>
<dbReference type="GO" id="GO:0004792">
    <property type="term" value="F:thiosulfate-cyanide sulfurtransferase activity"/>
    <property type="evidence" value="ECO:0007669"/>
    <property type="project" value="TreeGrafter"/>
</dbReference>
<dbReference type="SUPFAM" id="SSF52821">
    <property type="entry name" value="Rhodanese/Cell cycle control phosphatase"/>
    <property type="match status" value="1"/>
</dbReference>
<dbReference type="SMART" id="SM00450">
    <property type="entry name" value="RHOD"/>
    <property type="match status" value="1"/>
</dbReference>